<comment type="caution">
    <text evidence="3">The sequence shown here is derived from an EMBL/GenBank/DDBJ whole genome shotgun (WGS) entry which is preliminary data.</text>
</comment>
<dbReference type="PANTHER" id="PTHR37834:SF2">
    <property type="entry name" value="ESTERASE, SGNH HYDROLASE-TYPE"/>
    <property type="match status" value="1"/>
</dbReference>
<organism evidence="3 4">
    <name type="scientific">Hallerella porci</name>
    <dbReference type="NCBI Taxonomy" id="1945871"/>
    <lineage>
        <taxon>Bacteria</taxon>
        <taxon>Pseudomonadati</taxon>
        <taxon>Fibrobacterota</taxon>
        <taxon>Fibrobacteria</taxon>
        <taxon>Fibrobacterales</taxon>
        <taxon>Fibrobacteraceae</taxon>
        <taxon>Hallerella</taxon>
    </lineage>
</organism>
<name>A0ABX5LK05_9BACT</name>
<dbReference type="EMBL" id="QGHD01000021">
    <property type="protein sequence ID" value="PWK94500.1"/>
    <property type="molecule type" value="Genomic_DNA"/>
</dbReference>
<dbReference type="Proteomes" id="UP000245523">
    <property type="component" value="Unassembled WGS sequence"/>
</dbReference>
<keyword evidence="4" id="KW-1185">Reference proteome</keyword>
<evidence type="ECO:0000313" key="4">
    <source>
        <dbReference type="Proteomes" id="UP000245523"/>
    </source>
</evidence>
<dbReference type="Pfam" id="PF17996">
    <property type="entry name" value="CE2_N"/>
    <property type="match status" value="1"/>
</dbReference>
<dbReference type="SUPFAM" id="SSF52266">
    <property type="entry name" value="SGNH hydrolase"/>
    <property type="match status" value="1"/>
</dbReference>
<feature type="domain" description="SGNH hydrolase-type esterase" evidence="1">
    <location>
        <begin position="115"/>
        <end position="263"/>
    </location>
</feature>
<reference evidence="3 4" key="1">
    <citation type="submission" date="2018-05" db="EMBL/GenBank/DDBJ databases">
        <title>Animal gut microbial communities from fecal samples from Wisconsin, USA.</title>
        <authorList>
            <person name="Neumann A."/>
        </authorList>
    </citation>
    <scope>NUCLEOTIDE SEQUENCE [LARGE SCALE GENOMIC DNA]</scope>
    <source>
        <strain evidence="3 4">UWS4</strain>
    </source>
</reference>
<dbReference type="InterPro" id="IPR040794">
    <property type="entry name" value="CE2_N"/>
</dbReference>
<protein>
    <submittedName>
        <fullName evidence="3">GDSL-like lipase/acylhydrolase family protein</fullName>
    </submittedName>
</protein>
<proteinExistence type="predicted"/>
<evidence type="ECO:0000259" key="2">
    <source>
        <dbReference type="Pfam" id="PF17996"/>
    </source>
</evidence>
<evidence type="ECO:0000313" key="3">
    <source>
        <dbReference type="EMBL" id="PWK94500.1"/>
    </source>
</evidence>
<dbReference type="InterPro" id="IPR052762">
    <property type="entry name" value="PCW_deacetylase/CE"/>
</dbReference>
<sequence length="327" mass="36982">MTFSSVTFCGRWDLQGIPRVCAPAAEFSFAFEGASLALELEGEARFRIEIDGKDFSILETRERKIYPVAADLENGIHEARVRKMTETEFGSISLWKIYPEPIPQKTKTFPLKMEFIGDSYTVGFGNSAPNPITGTAFSTTDATRSYAALVAEKFHADFQVNAYSGRGLVQNYMQIAPRWTIPQLYLYTLGGESPLGNSPSWDFSAFHPDILCLFIGINDWQGEGSHPNPAIFDAAYSDFLDFIRSKHQLSHIFLLSTDIFPQNFLPERIESVFSRELSRGNRDISHIYLPTPQNSGLDFHPNLSRHEAMANKLFQKINTHFEQKKCI</sequence>
<dbReference type="Gene3D" id="2.60.120.260">
    <property type="entry name" value="Galactose-binding domain-like"/>
    <property type="match status" value="1"/>
</dbReference>
<dbReference type="Pfam" id="PF13472">
    <property type="entry name" value="Lipase_GDSL_2"/>
    <property type="match status" value="1"/>
</dbReference>
<accession>A0ABX5LK05</accession>
<dbReference type="Gene3D" id="3.40.50.1110">
    <property type="entry name" value="SGNH hydrolase"/>
    <property type="match status" value="1"/>
</dbReference>
<dbReference type="InterPro" id="IPR013830">
    <property type="entry name" value="SGNH_hydro"/>
</dbReference>
<dbReference type="RefSeq" id="WP_106199261.1">
    <property type="nucleotide sequence ID" value="NZ_QGHD01000021.1"/>
</dbReference>
<evidence type="ECO:0000259" key="1">
    <source>
        <dbReference type="Pfam" id="PF13472"/>
    </source>
</evidence>
<dbReference type="PANTHER" id="PTHR37834">
    <property type="entry name" value="GDSL-LIKE LIPASE/ACYLHYDROLASE DOMAIN PROTEIN (AFU_ORTHOLOGUE AFUA_2G00620)"/>
    <property type="match status" value="1"/>
</dbReference>
<feature type="domain" description="Carbohydrate esterase 2 N-terminal" evidence="2">
    <location>
        <begin position="9"/>
        <end position="98"/>
    </location>
</feature>
<dbReference type="InterPro" id="IPR036514">
    <property type="entry name" value="SGNH_hydro_sf"/>
</dbReference>
<gene>
    <name evidence="3" type="ORF">B0H50_12132</name>
</gene>